<name>A0ABN9QB96_9DINO</name>
<dbReference type="Proteomes" id="UP001189429">
    <property type="component" value="Unassembled WGS sequence"/>
</dbReference>
<protein>
    <submittedName>
        <fullName evidence="1">Uncharacterized protein</fullName>
    </submittedName>
</protein>
<evidence type="ECO:0000313" key="2">
    <source>
        <dbReference type="Proteomes" id="UP001189429"/>
    </source>
</evidence>
<gene>
    <name evidence="1" type="ORF">PCOR1329_LOCUS9745</name>
</gene>
<proteinExistence type="predicted"/>
<comment type="caution">
    <text evidence="1">The sequence shown here is derived from an EMBL/GenBank/DDBJ whole genome shotgun (WGS) entry which is preliminary data.</text>
</comment>
<accession>A0ABN9QB96</accession>
<dbReference type="EMBL" id="CAUYUJ010002733">
    <property type="protein sequence ID" value="CAK0802136.1"/>
    <property type="molecule type" value="Genomic_DNA"/>
</dbReference>
<evidence type="ECO:0000313" key="1">
    <source>
        <dbReference type="EMBL" id="CAK0802136.1"/>
    </source>
</evidence>
<organism evidence="1 2">
    <name type="scientific">Prorocentrum cordatum</name>
    <dbReference type="NCBI Taxonomy" id="2364126"/>
    <lineage>
        <taxon>Eukaryota</taxon>
        <taxon>Sar</taxon>
        <taxon>Alveolata</taxon>
        <taxon>Dinophyceae</taxon>
        <taxon>Prorocentrales</taxon>
        <taxon>Prorocentraceae</taxon>
        <taxon>Prorocentrum</taxon>
    </lineage>
</organism>
<reference evidence="1" key="1">
    <citation type="submission" date="2023-10" db="EMBL/GenBank/DDBJ databases">
        <authorList>
            <person name="Chen Y."/>
            <person name="Shah S."/>
            <person name="Dougan E. K."/>
            <person name="Thang M."/>
            <person name="Chan C."/>
        </authorList>
    </citation>
    <scope>NUCLEOTIDE SEQUENCE [LARGE SCALE GENOMIC DNA]</scope>
</reference>
<feature type="non-terminal residue" evidence="1">
    <location>
        <position position="1"/>
    </location>
</feature>
<sequence length="105" mass="11454">QVPHARLLAAAIATNFPLRQLKLLIQLYRAPRILDLDGRASEFIHTLQAVIPGCHFATLMLQLVLLPAAKRSAPREQHIFAVSSQAVSGLSSASMTPISRNSLFV</sequence>
<keyword evidence="2" id="KW-1185">Reference proteome</keyword>